<dbReference type="EMBL" id="KZ452014">
    <property type="protein sequence ID" value="PKA51074.1"/>
    <property type="molecule type" value="Genomic_DNA"/>
</dbReference>
<sequence length="137" mass="14422">MPVAVAHKRGRPSISRVGEEKWGDWRSDVEVTGVAGGWWIGWNRGGDNRAPVGGTRACRTAEQRRQNPAVGAAAASLEVGEPSGSGGEPSGAEAGGGKARRGGRRTRLGISNPLISHKSCLLPNLPISILHPDRAMW</sequence>
<protein>
    <submittedName>
        <fullName evidence="2">Uncharacterized protein</fullName>
    </submittedName>
</protein>
<proteinExistence type="predicted"/>
<feature type="compositionally biased region" description="Gly residues" evidence="1">
    <location>
        <begin position="83"/>
        <end position="97"/>
    </location>
</feature>
<dbReference type="Proteomes" id="UP000236161">
    <property type="component" value="Unassembled WGS sequence"/>
</dbReference>
<feature type="compositionally biased region" description="Basic residues" evidence="1">
    <location>
        <begin position="98"/>
        <end position="107"/>
    </location>
</feature>
<name>A0A2I0A6B3_9ASPA</name>
<keyword evidence="3" id="KW-1185">Reference proteome</keyword>
<dbReference type="AlphaFoldDB" id="A0A2I0A6B3"/>
<organism evidence="2 3">
    <name type="scientific">Apostasia shenzhenica</name>
    <dbReference type="NCBI Taxonomy" id="1088818"/>
    <lineage>
        <taxon>Eukaryota</taxon>
        <taxon>Viridiplantae</taxon>
        <taxon>Streptophyta</taxon>
        <taxon>Embryophyta</taxon>
        <taxon>Tracheophyta</taxon>
        <taxon>Spermatophyta</taxon>
        <taxon>Magnoliopsida</taxon>
        <taxon>Liliopsida</taxon>
        <taxon>Asparagales</taxon>
        <taxon>Orchidaceae</taxon>
        <taxon>Apostasioideae</taxon>
        <taxon>Apostasia</taxon>
    </lineage>
</organism>
<evidence type="ECO:0000313" key="2">
    <source>
        <dbReference type="EMBL" id="PKA51074.1"/>
    </source>
</evidence>
<evidence type="ECO:0000313" key="3">
    <source>
        <dbReference type="Proteomes" id="UP000236161"/>
    </source>
</evidence>
<feature type="region of interest" description="Disordered" evidence="1">
    <location>
        <begin position="59"/>
        <end position="107"/>
    </location>
</feature>
<gene>
    <name evidence="2" type="ORF">AXF42_Ash010514</name>
</gene>
<accession>A0A2I0A6B3</accession>
<reference evidence="2 3" key="1">
    <citation type="journal article" date="2017" name="Nature">
        <title>The Apostasia genome and the evolution of orchids.</title>
        <authorList>
            <person name="Zhang G.Q."/>
            <person name="Liu K.W."/>
            <person name="Li Z."/>
            <person name="Lohaus R."/>
            <person name="Hsiao Y.Y."/>
            <person name="Niu S.C."/>
            <person name="Wang J.Y."/>
            <person name="Lin Y.C."/>
            <person name="Xu Q."/>
            <person name="Chen L.J."/>
            <person name="Yoshida K."/>
            <person name="Fujiwara S."/>
            <person name="Wang Z.W."/>
            <person name="Zhang Y.Q."/>
            <person name="Mitsuda N."/>
            <person name="Wang M."/>
            <person name="Liu G.H."/>
            <person name="Pecoraro L."/>
            <person name="Huang H.X."/>
            <person name="Xiao X.J."/>
            <person name="Lin M."/>
            <person name="Wu X.Y."/>
            <person name="Wu W.L."/>
            <person name="Chen Y.Y."/>
            <person name="Chang S.B."/>
            <person name="Sakamoto S."/>
            <person name="Ohme-Takagi M."/>
            <person name="Yagi M."/>
            <person name="Zeng S.J."/>
            <person name="Shen C.Y."/>
            <person name="Yeh C.M."/>
            <person name="Luo Y.B."/>
            <person name="Tsai W.C."/>
            <person name="Van de Peer Y."/>
            <person name="Liu Z.J."/>
        </authorList>
    </citation>
    <scope>NUCLEOTIDE SEQUENCE [LARGE SCALE GENOMIC DNA]</scope>
    <source>
        <strain evidence="3">cv. Shenzhen</strain>
        <tissue evidence="2">Stem</tissue>
    </source>
</reference>
<evidence type="ECO:0000256" key="1">
    <source>
        <dbReference type="SAM" id="MobiDB-lite"/>
    </source>
</evidence>